<evidence type="ECO:0000313" key="4">
    <source>
        <dbReference type="Proteomes" id="UP000664293"/>
    </source>
</evidence>
<sequence length="146" mass="15886">MVFRHLPTLLLALSCCAEAAEIAPFTSDGCSAFPDGTIKQEALWLACCRAHDYAYWKGGSYEDRVAADDALKACVASTGEEEIANLMLAGVRIGGSPYLPTNFRWGYGWPMGRGYKPLTPAEQEAIRHSEAVSSQDSITYEQTGNE</sequence>
<reference evidence="3 4" key="1">
    <citation type="submission" date="2020-12" db="EMBL/GenBank/DDBJ databases">
        <title>Oil enriched cultivation method for isolating marine PHA-producing bacteria.</title>
        <authorList>
            <person name="Zheng W."/>
            <person name="Yu S."/>
            <person name="Huang Y."/>
        </authorList>
    </citation>
    <scope>NUCLEOTIDE SEQUENCE [LARGE SCALE GENOMIC DNA]</scope>
    <source>
        <strain evidence="3 4">SN0-2</strain>
    </source>
</reference>
<dbReference type="SUPFAM" id="SSF48619">
    <property type="entry name" value="Phospholipase A2, PLA2"/>
    <property type="match status" value="1"/>
</dbReference>
<feature type="signal peptide" evidence="2">
    <location>
        <begin position="1"/>
        <end position="19"/>
    </location>
</feature>
<dbReference type="InterPro" id="IPR036444">
    <property type="entry name" value="PLipase_A2_dom_sf"/>
</dbReference>
<keyword evidence="4" id="KW-1185">Reference proteome</keyword>
<accession>A0ABS3E532</accession>
<feature type="chain" id="PRO_5046385324" evidence="2">
    <location>
        <begin position="20"/>
        <end position="146"/>
    </location>
</feature>
<comment type="caution">
    <text evidence="3">The sequence shown here is derived from an EMBL/GenBank/DDBJ whole genome shotgun (WGS) entry which is preliminary data.</text>
</comment>
<dbReference type="RefSeq" id="WP_207000362.1">
    <property type="nucleotide sequence ID" value="NZ_JAEKJR010000002.1"/>
</dbReference>
<dbReference type="Proteomes" id="UP000664293">
    <property type="component" value="Unassembled WGS sequence"/>
</dbReference>
<organism evidence="3 4">
    <name type="scientific">Microbulbifer salipaludis</name>
    <dbReference type="NCBI Taxonomy" id="187980"/>
    <lineage>
        <taxon>Bacteria</taxon>
        <taxon>Pseudomonadati</taxon>
        <taxon>Pseudomonadota</taxon>
        <taxon>Gammaproteobacteria</taxon>
        <taxon>Cellvibrionales</taxon>
        <taxon>Microbulbiferaceae</taxon>
        <taxon>Microbulbifer</taxon>
    </lineage>
</organism>
<feature type="region of interest" description="Disordered" evidence="1">
    <location>
        <begin position="126"/>
        <end position="146"/>
    </location>
</feature>
<keyword evidence="2" id="KW-0732">Signal</keyword>
<evidence type="ECO:0000256" key="1">
    <source>
        <dbReference type="SAM" id="MobiDB-lite"/>
    </source>
</evidence>
<protein>
    <submittedName>
        <fullName evidence="3">FAD-binding oxidoreductase</fullName>
    </submittedName>
</protein>
<dbReference type="EMBL" id="JAEKJR010000002">
    <property type="protein sequence ID" value="MBN8430413.1"/>
    <property type="molecule type" value="Genomic_DNA"/>
</dbReference>
<dbReference type="PROSITE" id="PS51257">
    <property type="entry name" value="PROKAR_LIPOPROTEIN"/>
    <property type="match status" value="1"/>
</dbReference>
<evidence type="ECO:0000256" key="2">
    <source>
        <dbReference type="SAM" id="SignalP"/>
    </source>
</evidence>
<name>A0ABS3E532_9GAMM</name>
<proteinExistence type="predicted"/>
<evidence type="ECO:0000313" key="3">
    <source>
        <dbReference type="EMBL" id="MBN8430413.1"/>
    </source>
</evidence>
<feature type="compositionally biased region" description="Polar residues" evidence="1">
    <location>
        <begin position="131"/>
        <end position="146"/>
    </location>
</feature>
<gene>
    <name evidence="3" type="ORF">JF535_06040</name>
</gene>